<keyword evidence="3" id="KW-0862">Zinc</keyword>
<keyword evidence="2 4" id="KW-0863">Zinc-finger</keyword>
<evidence type="ECO:0000256" key="4">
    <source>
        <dbReference type="PROSITE-ProRule" id="PRU00134"/>
    </source>
</evidence>
<dbReference type="InterPro" id="IPR002893">
    <property type="entry name" value="Znf_MYND"/>
</dbReference>
<dbReference type="PROSITE" id="PS01360">
    <property type="entry name" value="ZF_MYND_1"/>
    <property type="match status" value="1"/>
</dbReference>
<sequence>MPDPKWPAVIPILEATGEYMSPDTKKTTRSDFTNFFIRFQPAPDAHPAYQHLFLIHQRLAKLLIEHPAMVQNVQQTFATPANSKNKVYFMWDFVLRTFQHLAAQVDPHDPNSSPMFQDVIGRALQAKMLTIDETGQLNKMNASVGYSDDAGVEFTDEIKVLANELDRFPDGCAACGRDRRDDDKPLLMCARCKDEKYCSTDCQKKRWKKHKPECKPV</sequence>
<dbReference type="GO" id="GO:0008270">
    <property type="term" value="F:zinc ion binding"/>
    <property type="evidence" value="ECO:0007669"/>
    <property type="project" value="UniProtKB-KW"/>
</dbReference>
<keyword evidence="7" id="KW-1185">Reference proteome</keyword>
<name>A0A7U2FFL8_PHANO</name>
<gene>
    <name evidence="6" type="ORF">JI435_161120</name>
</gene>
<dbReference type="Proteomes" id="UP000663193">
    <property type="component" value="Chromosome 17"/>
</dbReference>
<evidence type="ECO:0000256" key="1">
    <source>
        <dbReference type="ARBA" id="ARBA00022723"/>
    </source>
</evidence>
<dbReference type="VEuPathDB" id="FungiDB:JI435_161120"/>
<dbReference type="OrthoDB" id="5282002at2759"/>
<evidence type="ECO:0000256" key="2">
    <source>
        <dbReference type="ARBA" id="ARBA00022771"/>
    </source>
</evidence>
<evidence type="ECO:0000313" key="7">
    <source>
        <dbReference type="Proteomes" id="UP000663193"/>
    </source>
</evidence>
<dbReference type="Pfam" id="PF01753">
    <property type="entry name" value="zf-MYND"/>
    <property type="match status" value="1"/>
</dbReference>
<evidence type="ECO:0000313" key="6">
    <source>
        <dbReference type="EMBL" id="QRD04364.1"/>
    </source>
</evidence>
<dbReference type="PROSITE" id="PS50865">
    <property type="entry name" value="ZF_MYND_2"/>
    <property type="match status" value="1"/>
</dbReference>
<evidence type="ECO:0000259" key="5">
    <source>
        <dbReference type="PROSITE" id="PS50865"/>
    </source>
</evidence>
<accession>A0A7U2FFL8</accession>
<evidence type="ECO:0000256" key="3">
    <source>
        <dbReference type="ARBA" id="ARBA00022833"/>
    </source>
</evidence>
<dbReference type="AlphaFoldDB" id="A0A7U2FFL8"/>
<feature type="domain" description="MYND-type" evidence="5">
    <location>
        <begin position="172"/>
        <end position="214"/>
    </location>
</feature>
<dbReference type="SUPFAM" id="SSF144232">
    <property type="entry name" value="HIT/MYND zinc finger-like"/>
    <property type="match status" value="1"/>
</dbReference>
<proteinExistence type="predicted"/>
<keyword evidence="1" id="KW-0479">Metal-binding</keyword>
<protein>
    <recommendedName>
        <fullName evidence="5">MYND-type domain-containing protein</fullName>
    </recommendedName>
</protein>
<dbReference type="Gene3D" id="6.10.140.2220">
    <property type="match status" value="1"/>
</dbReference>
<dbReference type="EMBL" id="CP069039">
    <property type="protein sequence ID" value="QRD04364.1"/>
    <property type="molecule type" value="Genomic_DNA"/>
</dbReference>
<organism evidence="6 7">
    <name type="scientific">Phaeosphaeria nodorum (strain SN15 / ATCC MYA-4574 / FGSC 10173)</name>
    <name type="common">Glume blotch fungus</name>
    <name type="synonym">Parastagonospora nodorum</name>
    <dbReference type="NCBI Taxonomy" id="321614"/>
    <lineage>
        <taxon>Eukaryota</taxon>
        <taxon>Fungi</taxon>
        <taxon>Dikarya</taxon>
        <taxon>Ascomycota</taxon>
        <taxon>Pezizomycotina</taxon>
        <taxon>Dothideomycetes</taxon>
        <taxon>Pleosporomycetidae</taxon>
        <taxon>Pleosporales</taxon>
        <taxon>Pleosporineae</taxon>
        <taxon>Phaeosphaeriaceae</taxon>
        <taxon>Parastagonospora</taxon>
    </lineage>
</organism>
<reference evidence="7" key="1">
    <citation type="journal article" date="2021" name="BMC Genomics">
        <title>Chromosome-level genome assembly and manually-curated proteome of model necrotroph Parastagonospora nodorum Sn15 reveals a genome-wide trove of candidate effector homologs, and redundancy of virulence-related functions within an accessory chromosome.</title>
        <authorList>
            <person name="Bertazzoni S."/>
            <person name="Jones D.A.B."/>
            <person name="Phan H.T."/>
            <person name="Tan K.-C."/>
            <person name="Hane J.K."/>
        </authorList>
    </citation>
    <scope>NUCLEOTIDE SEQUENCE [LARGE SCALE GENOMIC DNA]</scope>
    <source>
        <strain evidence="7">SN15 / ATCC MYA-4574 / FGSC 10173)</strain>
    </source>
</reference>